<feature type="repeat" description="WD" evidence="3">
    <location>
        <begin position="225"/>
        <end position="267"/>
    </location>
</feature>
<dbReference type="GO" id="GO:0032040">
    <property type="term" value="C:small-subunit processome"/>
    <property type="evidence" value="ECO:0007669"/>
    <property type="project" value="InterPro"/>
</dbReference>
<protein>
    <submittedName>
        <fullName evidence="7">Utp21 domain-containing protein</fullName>
    </submittedName>
</protein>
<dbReference type="PANTHER" id="PTHR22840:SF12">
    <property type="entry name" value="WD REPEAT-CONTAINING PROTEIN 36"/>
    <property type="match status" value="1"/>
</dbReference>
<reference evidence="7" key="1">
    <citation type="submission" date="2017-02" db="UniProtKB">
        <authorList>
            <consortium name="WormBaseParasite"/>
        </authorList>
    </citation>
    <scope>IDENTIFICATION</scope>
</reference>
<evidence type="ECO:0000256" key="2">
    <source>
        <dbReference type="ARBA" id="ARBA00022737"/>
    </source>
</evidence>
<feature type="repeat" description="WD" evidence="3">
    <location>
        <begin position="567"/>
        <end position="608"/>
    </location>
</feature>
<dbReference type="InterPro" id="IPR019775">
    <property type="entry name" value="WD40_repeat_CS"/>
</dbReference>
<dbReference type="SUPFAM" id="SSF50978">
    <property type="entry name" value="WD40 repeat-like"/>
    <property type="match status" value="2"/>
</dbReference>
<dbReference type="Pfam" id="PF25171">
    <property type="entry name" value="Beta-prop_WDR36-Utp21_1st"/>
    <property type="match status" value="1"/>
</dbReference>
<evidence type="ECO:0000313" key="6">
    <source>
        <dbReference type="Proteomes" id="UP000046392"/>
    </source>
</evidence>
<feature type="domain" description="WDR36/Utp21 C-terminal" evidence="4">
    <location>
        <begin position="703"/>
        <end position="907"/>
    </location>
</feature>
<dbReference type="InterPro" id="IPR036322">
    <property type="entry name" value="WD40_repeat_dom_sf"/>
</dbReference>
<dbReference type="STRING" id="174720.A0A0N5B6G2"/>
<accession>A0A0N5B6G2</accession>
<name>A0A0N5B6G2_STREA</name>
<dbReference type="InterPro" id="IPR001680">
    <property type="entry name" value="WD40_rpt"/>
</dbReference>
<keyword evidence="1 3" id="KW-0853">WD repeat</keyword>
<dbReference type="PANTHER" id="PTHR22840">
    <property type="entry name" value="WD REPEAT-CONTAINING PROTEIN 36"/>
    <property type="match status" value="1"/>
</dbReference>
<dbReference type="Pfam" id="PF25168">
    <property type="entry name" value="Beta-prop_WDR36-Utp21_2nd"/>
    <property type="match status" value="1"/>
</dbReference>
<dbReference type="WBParaSite" id="SPAL_0000165200.1">
    <property type="protein sequence ID" value="SPAL_0000165200.1"/>
    <property type="gene ID" value="SPAL_0000165200"/>
</dbReference>
<dbReference type="GO" id="GO:0034388">
    <property type="term" value="C:Pwp2p-containing subcomplex of 90S preribosome"/>
    <property type="evidence" value="ECO:0007669"/>
    <property type="project" value="TreeGrafter"/>
</dbReference>
<dbReference type="Pfam" id="PF04192">
    <property type="entry name" value="Utp21"/>
    <property type="match status" value="1"/>
</dbReference>
<evidence type="ECO:0000259" key="4">
    <source>
        <dbReference type="Pfam" id="PF04192"/>
    </source>
</evidence>
<dbReference type="InterPro" id="IPR059157">
    <property type="entry name" value="WDR36-Utp21_N"/>
</dbReference>
<dbReference type="PROSITE" id="PS50082">
    <property type="entry name" value="WD_REPEATS_2"/>
    <property type="match status" value="2"/>
</dbReference>
<dbReference type="Gene3D" id="2.130.10.10">
    <property type="entry name" value="YVTN repeat-like/Quinoprotein amine dehydrogenase"/>
    <property type="match status" value="2"/>
</dbReference>
<dbReference type="InterPro" id="IPR015943">
    <property type="entry name" value="WD40/YVTN_repeat-like_dom_sf"/>
</dbReference>
<sequence>MSEEYRHIFSPARIVGQVCTGVPFATEYEPNCSRIGVAYIPVENTINVYSLRPVKFRHNTTPCKNIITHVAVHKRKLYVVSGDELLVYEQKKLCIKTLKLEGSVVSLVPLGRVLNIVFTNGDIITYDLDDFEVLSTFSSPEDFVPTVAIHPHTYENKILIGSDSGKVRLINVKKSKLVHEFQRIKMSNSKITSMTQSPAIDVIAFGFFCGMITLRNIKLDEILMTFQQDGSITGITFRSDGVDSMITASDDGSIAVWDLNNQSLVGITTAAHEGKIVKIEALNGQPFLLSSGDDNKIVKWSFDENQCLPEPHTVIEGHGKEMTYVKYLDDRIMISSSLDGTLRRNSAKGPLFFKRMGRGEYKKKKYLINDNYQRTLYNPIVEIAGNLARESVWDNIICRHLESPFVSCWNTMKDTQGKRLLFQDTFFNNPVYAGIVATSVCISNCGNLAFVGYSTGHVNCYNIQSGNYKFSFVDKSLGDKNVAIQGSVVGLAVDVSSKRVIVVSQNGAISFYDRHPKPVLVCKMKSTCSVEKVSLNSGNNLLAVASTNGDISLIDTINFSVGRKFVDAHKDSTITAIEQSPDGKWLVSADDKNKIKIWDLVVSELIDIIVLPYFCTGLSFSPDGAYLSTILSQKSYVYVWSNRTYYDDNIVVKPIRDYNTSPTEVVSLPQFEMAPIFEEVEELINQFDEEMDCALEDDSVTRDDNLLKLSGYPETKWANLPYLDVIKERNKPTSALKKPKNAPFFLPTVQTLNGFEFVAPEENSAEYKEKIALKRKNLELLTSYSLQLLKCESDEDLLSAFETLRNMTISSIQFQIKSLPYDALSKFFNMMTLVLSKRIHVELVEHYVALCIKEHRSFLWSDEEAEDDGSIDSLTKAIENYMEMNRKVYEEFSKVVPHVSSLLKWIKSSTV</sequence>
<dbReference type="Proteomes" id="UP000046392">
    <property type="component" value="Unplaced"/>
</dbReference>
<dbReference type="GO" id="GO:0006364">
    <property type="term" value="P:rRNA processing"/>
    <property type="evidence" value="ECO:0007669"/>
    <property type="project" value="InterPro"/>
</dbReference>
<proteinExistence type="predicted"/>
<organism evidence="6 7">
    <name type="scientific">Strongyloides papillosus</name>
    <name type="common">Intestinal threadworm</name>
    <dbReference type="NCBI Taxonomy" id="174720"/>
    <lineage>
        <taxon>Eukaryota</taxon>
        <taxon>Metazoa</taxon>
        <taxon>Ecdysozoa</taxon>
        <taxon>Nematoda</taxon>
        <taxon>Chromadorea</taxon>
        <taxon>Rhabditida</taxon>
        <taxon>Tylenchina</taxon>
        <taxon>Panagrolaimomorpha</taxon>
        <taxon>Strongyloidoidea</taxon>
        <taxon>Strongyloididae</taxon>
        <taxon>Strongyloides</taxon>
    </lineage>
</organism>
<dbReference type="AlphaFoldDB" id="A0A0N5B6G2"/>
<keyword evidence="2" id="KW-0677">Repeat</keyword>
<evidence type="ECO:0000256" key="1">
    <source>
        <dbReference type="ARBA" id="ARBA00022574"/>
    </source>
</evidence>
<evidence type="ECO:0000256" key="3">
    <source>
        <dbReference type="PROSITE-ProRule" id="PRU00221"/>
    </source>
</evidence>
<feature type="domain" description="WDR36/Utp21 N-terminal" evidence="5">
    <location>
        <begin position="40"/>
        <end position="303"/>
    </location>
</feature>
<evidence type="ECO:0000259" key="5">
    <source>
        <dbReference type="Pfam" id="PF25171"/>
    </source>
</evidence>
<dbReference type="PROSITE" id="PS00678">
    <property type="entry name" value="WD_REPEATS_1"/>
    <property type="match status" value="1"/>
</dbReference>
<keyword evidence="6" id="KW-1185">Reference proteome</keyword>
<dbReference type="InterPro" id="IPR007319">
    <property type="entry name" value="WDR36/Utp21_C"/>
</dbReference>
<evidence type="ECO:0000313" key="7">
    <source>
        <dbReference type="WBParaSite" id="SPAL_0000165200.1"/>
    </source>
</evidence>
<dbReference type="SMART" id="SM00320">
    <property type="entry name" value="WD40"/>
    <property type="match status" value="9"/>
</dbReference>